<keyword evidence="2" id="KW-0812">Transmembrane</keyword>
<name>A0A291RVH1_9NOCA</name>
<evidence type="ECO:0000256" key="2">
    <source>
        <dbReference type="SAM" id="Phobius"/>
    </source>
</evidence>
<evidence type="ECO:0000313" key="4">
    <source>
        <dbReference type="Proteomes" id="UP000221961"/>
    </source>
</evidence>
<feature type="compositionally biased region" description="Basic residues" evidence="1">
    <location>
        <begin position="51"/>
        <end position="65"/>
    </location>
</feature>
<organism evidence="3 4">
    <name type="scientific">Nocardia terpenica</name>
    <dbReference type="NCBI Taxonomy" id="455432"/>
    <lineage>
        <taxon>Bacteria</taxon>
        <taxon>Bacillati</taxon>
        <taxon>Actinomycetota</taxon>
        <taxon>Actinomycetes</taxon>
        <taxon>Mycobacteriales</taxon>
        <taxon>Nocardiaceae</taxon>
        <taxon>Nocardia</taxon>
    </lineage>
</organism>
<keyword evidence="2" id="KW-0472">Membrane</keyword>
<dbReference type="PANTHER" id="PTHR36844">
    <property type="entry name" value="PROTEASE PRSW"/>
    <property type="match status" value="1"/>
</dbReference>
<dbReference type="GO" id="GO:0008233">
    <property type="term" value="F:peptidase activity"/>
    <property type="evidence" value="ECO:0007669"/>
    <property type="project" value="InterPro"/>
</dbReference>
<evidence type="ECO:0000256" key="1">
    <source>
        <dbReference type="SAM" id="MobiDB-lite"/>
    </source>
</evidence>
<keyword evidence="2" id="KW-1133">Transmembrane helix</keyword>
<dbReference type="AlphaFoldDB" id="A0A291RVH1"/>
<feature type="transmembrane region" description="Helical" evidence="2">
    <location>
        <begin position="298"/>
        <end position="323"/>
    </location>
</feature>
<reference evidence="3 4" key="1">
    <citation type="submission" date="2017-10" db="EMBL/GenBank/DDBJ databases">
        <title>Comparative genomics between pathogenic Norcardia.</title>
        <authorList>
            <person name="Zeng L."/>
        </authorList>
    </citation>
    <scope>NUCLEOTIDE SEQUENCE [LARGE SCALE GENOMIC DNA]</scope>
    <source>
        <strain evidence="3 4">NC_YFY_NT001</strain>
    </source>
</reference>
<dbReference type="Pfam" id="PF13367">
    <property type="entry name" value="PrsW-protease"/>
    <property type="match status" value="1"/>
</dbReference>
<evidence type="ECO:0000313" key="3">
    <source>
        <dbReference type="EMBL" id="ATL71317.1"/>
    </source>
</evidence>
<feature type="compositionally biased region" description="Basic residues" evidence="1">
    <location>
        <begin position="1"/>
        <end position="11"/>
    </location>
</feature>
<evidence type="ECO:0008006" key="5">
    <source>
        <dbReference type="Google" id="ProtNLM"/>
    </source>
</evidence>
<feature type="transmembrane region" description="Helical" evidence="2">
    <location>
        <begin position="358"/>
        <end position="383"/>
    </location>
</feature>
<feature type="compositionally biased region" description="Basic and acidic residues" evidence="1">
    <location>
        <begin position="479"/>
        <end position="489"/>
    </location>
</feature>
<accession>A0A291RVH1</accession>
<feature type="region of interest" description="Disordered" evidence="1">
    <location>
        <begin position="470"/>
        <end position="498"/>
    </location>
</feature>
<feature type="region of interest" description="Disordered" evidence="1">
    <location>
        <begin position="1"/>
        <end position="103"/>
    </location>
</feature>
<protein>
    <recommendedName>
        <fullName evidence="5">PrsW family intramembrane metalloprotease</fullName>
    </recommendedName>
</protein>
<dbReference type="InterPro" id="IPR026898">
    <property type="entry name" value="PrsW"/>
</dbReference>
<sequence>MVAAAHRRPHHRGADRARRSGAAGERRQRRHRLPGRGRLAPEGAGAAGISRRIRRRAAHHARRLRRADLRGRGSRRAVRDRRAPQSGGERAGQRRHVRRGAERGRRGAAGEVMSWFQPRSALFWVYWVVVVGGALGLVVQVLPVAAVTWSGILVGLPFVLATLLAIGAIIVLLDRFRARRPIVTPLIMGFVWGAAAGPGIAMFANDNNMRVVQNIAGDAFAVNWQAPISAAIVEEGIKGAGVFAVAWLSRPLLIRPMHGLLLGAFTGLGFQVVEDVVYEANAGLQSAQGDIASAVLVGILRLATGITSHWMLTGLAGIGIVVAVGESGWPRARRALVFATFYLLGAALHFGWDAPAPWNAGVGSIVLRTLGYVVVFAAVYAWVLRTEQRWYRMIVAWVVARGMAPPDELATLVSWRSRRRARRQQRIPHRIARQRQHVLLDWVQAVGANLRIAHGPGGDVILERSAGPTGFDVATTGRPDPRGAHDHAGRPPAPGTGT</sequence>
<dbReference type="EMBL" id="CP023778">
    <property type="protein sequence ID" value="ATL71317.1"/>
    <property type="molecule type" value="Genomic_DNA"/>
</dbReference>
<feature type="transmembrane region" description="Helical" evidence="2">
    <location>
        <begin position="335"/>
        <end position="352"/>
    </location>
</feature>
<gene>
    <name evidence="3" type="ORF">CRH09_39275</name>
</gene>
<feature type="transmembrane region" description="Helical" evidence="2">
    <location>
        <begin position="123"/>
        <end position="146"/>
    </location>
</feature>
<feature type="transmembrane region" description="Helical" evidence="2">
    <location>
        <begin position="152"/>
        <end position="173"/>
    </location>
</feature>
<dbReference type="Proteomes" id="UP000221961">
    <property type="component" value="Chromosome"/>
</dbReference>
<dbReference type="KEGG" id="ntp:CRH09_39275"/>
<proteinExistence type="predicted"/>
<feature type="transmembrane region" description="Helical" evidence="2">
    <location>
        <begin position="185"/>
        <end position="204"/>
    </location>
</feature>
<dbReference type="PANTHER" id="PTHR36844:SF1">
    <property type="entry name" value="PROTEASE PRSW"/>
    <property type="match status" value="1"/>
</dbReference>